<keyword evidence="8" id="KW-1278">Translocase</keyword>
<evidence type="ECO:0000256" key="4">
    <source>
        <dbReference type="ARBA" id="ARBA00022553"/>
    </source>
</evidence>
<evidence type="ECO:0000256" key="5">
    <source>
        <dbReference type="ARBA" id="ARBA00022630"/>
    </source>
</evidence>
<evidence type="ECO:0000256" key="3">
    <source>
        <dbReference type="ARBA" id="ARBA00022519"/>
    </source>
</evidence>
<evidence type="ECO:0000256" key="2">
    <source>
        <dbReference type="ARBA" id="ARBA00022475"/>
    </source>
</evidence>
<protein>
    <recommendedName>
        <fullName evidence="16">FMN-binding domain-containing protein</fullName>
    </recommendedName>
</protein>
<keyword evidence="3" id="KW-0997">Cell inner membrane</keyword>
<proteinExistence type="predicted"/>
<evidence type="ECO:0000256" key="13">
    <source>
        <dbReference type="ARBA" id="ARBA00023075"/>
    </source>
</evidence>
<evidence type="ECO:0000256" key="10">
    <source>
        <dbReference type="ARBA" id="ARBA00023027"/>
    </source>
</evidence>
<evidence type="ECO:0000256" key="9">
    <source>
        <dbReference type="ARBA" id="ARBA00022989"/>
    </source>
</evidence>
<keyword evidence="11" id="KW-0915">Sodium</keyword>
<gene>
    <name evidence="17" type="ORF">METZ01_LOCUS4139</name>
</gene>
<feature type="domain" description="FMN-binding" evidence="16">
    <location>
        <begin position="113"/>
        <end position="213"/>
    </location>
</feature>
<name>A0A381N9U3_9ZZZZ</name>
<reference evidence="17" key="1">
    <citation type="submission" date="2018-05" db="EMBL/GenBank/DDBJ databases">
        <authorList>
            <person name="Lanie J.A."/>
            <person name="Ng W.-L."/>
            <person name="Kazmierczak K.M."/>
            <person name="Andrzejewski T.M."/>
            <person name="Davidsen T.M."/>
            <person name="Wayne K.J."/>
            <person name="Tettelin H."/>
            <person name="Glass J.I."/>
            <person name="Rusch D."/>
            <person name="Podicherti R."/>
            <person name="Tsui H.-C.T."/>
            <person name="Winkler M.E."/>
        </authorList>
    </citation>
    <scope>NUCLEOTIDE SEQUENCE</scope>
</reference>
<dbReference type="Pfam" id="PF04205">
    <property type="entry name" value="FMN_bind"/>
    <property type="match status" value="1"/>
</dbReference>
<keyword evidence="9" id="KW-1133">Transmembrane helix</keyword>
<evidence type="ECO:0000256" key="12">
    <source>
        <dbReference type="ARBA" id="ARBA00023065"/>
    </source>
</evidence>
<evidence type="ECO:0000256" key="11">
    <source>
        <dbReference type="ARBA" id="ARBA00023053"/>
    </source>
</evidence>
<keyword evidence="6" id="KW-0288">FMN</keyword>
<organism evidence="17">
    <name type="scientific">marine metagenome</name>
    <dbReference type="NCBI Taxonomy" id="408172"/>
    <lineage>
        <taxon>unclassified sequences</taxon>
        <taxon>metagenomes</taxon>
        <taxon>ecological metagenomes</taxon>
    </lineage>
</organism>
<evidence type="ECO:0000256" key="1">
    <source>
        <dbReference type="ARBA" id="ARBA00022448"/>
    </source>
</evidence>
<keyword evidence="5" id="KW-0285">Flavoprotein</keyword>
<evidence type="ECO:0000313" key="17">
    <source>
        <dbReference type="EMBL" id="SUZ51285.1"/>
    </source>
</evidence>
<keyword evidence="12" id="KW-0406">Ion transport</keyword>
<dbReference type="GO" id="GO:0010181">
    <property type="term" value="F:FMN binding"/>
    <property type="evidence" value="ECO:0007669"/>
    <property type="project" value="InterPro"/>
</dbReference>
<keyword evidence="14" id="KW-0472">Membrane</keyword>
<evidence type="ECO:0000259" key="16">
    <source>
        <dbReference type="SMART" id="SM00900"/>
    </source>
</evidence>
<dbReference type="InterPro" id="IPR010204">
    <property type="entry name" value="NqrC"/>
</dbReference>
<keyword evidence="15" id="KW-0739">Sodium transport</keyword>
<dbReference type="GO" id="GO:0006814">
    <property type="term" value="P:sodium ion transport"/>
    <property type="evidence" value="ECO:0007669"/>
    <property type="project" value="UniProtKB-KW"/>
</dbReference>
<dbReference type="NCBIfam" id="TIGR01938">
    <property type="entry name" value="nqrC"/>
    <property type="match status" value="1"/>
</dbReference>
<keyword evidence="10" id="KW-0520">NAD</keyword>
<dbReference type="AlphaFoldDB" id="A0A381N9U3"/>
<keyword evidence="2" id="KW-1003">Cell membrane</keyword>
<evidence type="ECO:0000256" key="6">
    <source>
        <dbReference type="ARBA" id="ARBA00022643"/>
    </source>
</evidence>
<keyword evidence="7" id="KW-0812">Transmembrane</keyword>
<accession>A0A381N9U3</accession>
<dbReference type="SMART" id="SM00900">
    <property type="entry name" value="FMN_bind"/>
    <property type="match status" value="1"/>
</dbReference>
<dbReference type="PANTHER" id="PTHR37838">
    <property type="entry name" value="NA(+)-TRANSLOCATING NADH-QUINONE REDUCTASE SUBUNIT C"/>
    <property type="match status" value="1"/>
</dbReference>
<evidence type="ECO:0000256" key="15">
    <source>
        <dbReference type="ARBA" id="ARBA00023201"/>
    </source>
</evidence>
<dbReference type="InterPro" id="IPR007329">
    <property type="entry name" value="FMN-bd"/>
</dbReference>
<dbReference type="GO" id="GO:0016020">
    <property type="term" value="C:membrane"/>
    <property type="evidence" value="ECO:0007669"/>
    <property type="project" value="InterPro"/>
</dbReference>
<dbReference type="GO" id="GO:0016655">
    <property type="term" value="F:oxidoreductase activity, acting on NAD(P)H, quinone or similar compound as acceptor"/>
    <property type="evidence" value="ECO:0007669"/>
    <property type="project" value="InterPro"/>
</dbReference>
<dbReference type="EMBL" id="UINC01000216">
    <property type="protein sequence ID" value="SUZ51285.1"/>
    <property type="molecule type" value="Genomic_DNA"/>
</dbReference>
<evidence type="ECO:0000256" key="14">
    <source>
        <dbReference type="ARBA" id="ARBA00023136"/>
    </source>
</evidence>
<dbReference type="PANTHER" id="PTHR37838:SF1">
    <property type="entry name" value="NA(+)-TRANSLOCATING NADH-QUINONE REDUCTASE SUBUNIT C"/>
    <property type="match status" value="1"/>
</dbReference>
<keyword evidence="1" id="KW-0813">Transport</keyword>
<keyword evidence="4" id="KW-0597">Phosphoprotein</keyword>
<keyword evidence="13" id="KW-0830">Ubiquinone</keyword>
<evidence type="ECO:0000256" key="8">
    <source>
        <dbReference type="ARBA" id="ARBA00022967"/>
    </source>
</evidence>
<sequence>MTIFFGFILSITRMKLEPIQDIQVEIDTKKKILGAVMEISSFSPEEILFTYNKKMKSVVVNIKGEIKDSFVAEEVNVQKNFKVNPEDRQYPVFMYSNTGESVDAYIFPMFGNGLWDWISGFVALDKDLNRVIGVAFDHKTETPGLGARISSSEIQDRYKGKEIYDDDGKLVSIFMLRRENNDNLSKHEVDGMSGATITGKGLNNMLTHYFDCYRAFIEEKKLENTLKVSYE</sequence>
<evidence type="ECO:0000256" key="7">
    <source>
        <dbReference type="ARBA" id="ARBA00022692"/>
    </source>
</evidence>